<dbReference type="EMBL" id="SIDB01000009">
    <property type="protein sequence ID" value="KAI3427911.1"/>
    <property type="molecule type" value="Genomic_DNA"/>
</dbReference>
<reference evidence="2" key="2">
    <citation type="submission" date="2020-11" db="EMBL/GenBank/DDBJ databases">
        <authorList>
            <person name="Cecchin M."/>
            <person name="Marcolungo L."/>
            <person name="Rossato M."/>
            <person name="Girolomoni L."/>
            <person name="Cosentino E."/>
            <person name="Cuine S."/>
            <person name="Li-Beisson Y."/>
            <person name="Delledonne M."/>
            <person name="Ballottari M."/>
        </authorList>
    </citation>
    <scope>NUCLEOTIDE SEQUENCE</scope>
    <source>
        <strain evidence="2">211/11P</strain>
        <tissue evidence="2">Whole cell</tissue>
    </source>
</reference>
<keyword evidence="3" id="KW-1185">Reference proteome</keyword>
<evidence type="ECO:0000313" key="2">
    <source>
        <dbReference type="EMBL" id="KAI3427911.1"/>
    </source>
</evidence>
<organism evidence="2 3">
    <name type="scientific">Chlorella vulgaris</name>
    <name type="common">Green alga</name>
    <dbReference type="NCBI Taxonomy" id="3077"/>
    <lineage>
        <taxon>Eukaryota</taxon>
        <taxon>Viridiplantae</taxon>
        <taxon>Chlorophyta</taxon>
        <taxon>core chlorophytes</taxon>
        <taxon>Trebouxiophyceae</taxon>
        <taxon>Chlorellales</taxon>
        <taxon>Chlorellaceae</taxon>
        <taxon>Chlorella clade</taxon>
        <taxon>Chlorella</taxon>
    </lineage>
</organism>
<feature type="compositionally biased region" description="Basic and acidic residues" evidence="1">
    <location>
        <begin position="153"/>
        <end position="165"/>
    </location>
</feature>
<accession>A0A9D4TK29</accession>
<feature type="region of interest" description="Disordered" evidence="1">
    <location>
        <begin position="139"/>
        <end position="210"/>
    </location>
</feature>
<reference evidence="2" key="1">
    <citation type="journal article" date="2019" name="Plant J.">
        <title>Chlorella vulgaris genome assembly and annotation reveals the molecular basis for metabolic acclimation to high light conditions.</title>
        <authorList>
            <person name="Cecchin M."/>
            <person name="Marcolungo L."/>
            <person name="Rossato M."/>
            <person name="Girolomoni L."/>
            <person name="Cosentino E."/>
            <person name="Cuine S."/>
            <person name="Li-Beisson Y."/>
            <person name="Delledonne M."/>
            <person name="Ballottari M."/>
        </authorList>
    </citation>
    <scope>NUCLEOTIDE SEQUENCE</scope>
    <source>
        <strain evidence="2">211/11P</strain>
    </source>
</reference>
<evidence type="ECO:0000256" key="1">
    <source>
        <dbReference type="SAM" id="MobiDB-lite"/>
    </source>
</evidence>
<gene>
    <name evidence="2" type="ORF">D9Q98_006304</name>
</gene>
<sequence length="297" mass="31423">MVHRRNSCQADDIPHAAVHASRCSCQPDVSSSEWGGEELPGCQLASNRVNDAAGNGAGPEVVAAVCRGASALAWLVHMEAAGGGDGVTDQTPEGFLVAVLPPHTPQPRQHRLHNRCRSRCCGISQQAKGCKVLCCTAGGSGGGKKARAVPHGEGGKEQGGRERRVGPAKPRQQHSQRIVKRRRLQQPSSQLSGGSPGSMHPGRRQRSQQRRALQYADDAQALLPSLDAVPSFLAAMDELMRVTAKVVDRGQAPGDATRKLLGLAAAKGREAGKGGYAGNPKPRTKKAQNALLYLYTY</sequence>
<feature type="compositionally biased region" description="Basic residues" evidence="1">
    <location>
        <begin position="171"/>
        <end position="184"/>
    </location>
</feature>
<proteinExistence type="predicted"/>
<protein>
    <submittedName>
        <fullName evidence="2">Uncharacterized protein</fullName>
    </submittedName>
</protein>
<name>A0A9D4TK29_CHLVU</name>
<comment type="caution">
    <text evidence="2">The sequence shown here is derived from an EMBL/GenBank/DDBJ whole genome shotgun (WGS) entry which is preliminary data.</text>
</comment>
<evidence type="ECO:0000313" key="3">
    <source>
        <dbReference type="Proteomes" id="UP001055712"/>
    </source>
</evidence>
<dbReference type="Proteomes" id="UP001055712">
    <property type="component" value="Unassembled WGS sequence"/>
</dbReference>
<dbReference type="AlphaFoldDB" id="A0A9D4TK29"/>